<dbReference type="InterPro" id="IPR013057">
    <property type="entry name" value="AA_transpt_TM"/>
</dbReference>
<evidence type="ECO:0000256" key="5">
    <source>
        <dbReference type="ARBA" id="ARBA00022989"/>
    </source>
</evidence>
<sequence>MDVEGRTDNANDNSLTLNIEHDQEKDIPNDSYDLSTAHTIDRDSWQQVGLMLVTGFNCGWIFSFSNLIMVPLGWTWGVVLLFAVGLYTAYANWLLAAFHFIDERRFIRYRDLMGFVYGAYLFYFFYSSMVFVSAPASVPMDK</sequence>
<evidence type="ECO:0000256" key="3">
    <source>
        <dbReference type="ARBA" id="ARBA00022692"/>
    </source>
</evidence>
<dbReference type="Proteomes" id="UP001157006">
    <property type="component" value="Chromosome 4"/>
</dbReference>
<name>A0AAV1AKJ5_VICFA</name>
<keyword evidence="5 7" id="KW-1133">Transmembrane helix</keyword>
<feature type="transmembrane region" description="Helical" evidence="7">
    <location>
        <begin position="112"/>
        <end position="134"/>
    </location>
</feature>
<gene>
    <name evidence="9" type="ORF">VFH_IV152000</name>
</gene>
<evidence type="ECO:0000259" key="8">
    <source>
        <dbReference type="Pfam" id="PF01490"/>
    </source>
</evidence>
<organism evidence="9 10">
    <name type="scientific">Vicia faba</name>
    <name type="common">Broad bean</name>
    <name type="synonym">Faba vulgaris</name>
    <dbReference type="NCBI Taxonomy" id="3906"/>
    <lineage>
        <taxon>Eukaryota</taxon>
        <taxon>Viridiplantae</taxon>
        <taxon>Streptophyta</taxon>
        <taxon>Embryophyta</taxon>
        <taxon>Tracheophyta</taxon>
        <taxon>Spermatophyta</taxon>
        <taxon>Magnoliopsida</taxon>
        <taxon>eudicotyledons</taxon>
        <taxon>Gunneridae</taxon>
        <taxon>Pentapetalae</taxon>
        <taxon>rosids</taxon>
        <taxon>fabids</taxon>
        <taxon>Fabales</taxon>
        <taxon>Fabaceae</taxon>
        <taxon>Papilionoideae</taxon>
        <taxon>50 kb inversion clade</taxon>
        <taxon>NPAAA clade</taxon>
        <taxon>Hologalegina</taxon>
        <taxon>IRL clade</taxon>
        <taxon>Fabeae</taxon>
        <taxon>Vicia</taxon>
    </lineage>
</organism>
<dbReference type="GO" id="GO:0006865">
    <property type="term" value="P:amino acid transport"/>
    <property type="evidence" value="ECO:0007669"/>
    <property type="project" value="UniProtKB-KW"/>
</dbReference>
<dbReference type="GO" id="GO:0016020">
    <property type="term" value="C:membrane"/>
    <property type="evidence" value="ECO:0007669"/>
    <property type="project" value="UniProtKB-SubCell"/>
</dbReference>
<dbReference type="AlphaFoldDB" id="A0AAV1AKJ5"/>
<evidence type="ECO:0000313" key="10">
    <source>
        <dbReference type="Proteomes" id="UP001157006"/>
    </source>
</evidence>
<keyword evidence="2" id="KW-0813">Transport</keyword>
<comment type="subcellular location">
    <subcellularLocation>
        <location evidence="1">Membrane</location>
    </subcellularLocation>
</comment>
<evidence type="ECO:0000256" key="4">
    <source>
        <dbReference type="ARBA" id="ARBA00022970"/>
    </source>
</evidence>
<dbReference type="EMBL" id="OX451739">
    <property type="protein sequence ID" value="CAI8609823.1"/>
    <property type="molecule type" value="Genomic_DNA"/>
</dbReference>
<evidence type="ECO:0000256" key="6">
    <source>
        <dbReference type="ARBA" id="ARBA00023136"/>
    </source>
</evidence>
<keyword evidence="3 7" id="KW-0812">Transmembrane</keyword>
<reference evidence="9 10" key="1">
    <citation type="submission" date="2023-01" db="EMBL/GenBank/DDBJ databases">
        <authorList>
            <person name="Kreplak J."/>
        </authorList>
    </citation>
    <scope>NUCLEOTIDE SEQUENCE [LARGE SCALE GENOMIC DNA]</scope>
</reference>
<proteinExistence type="predicted"/>
<keyword evidence="4" id="KW-0029">Amino-acid transport</keyword>
<accession>A0AAV1AKJ5</accession>
<feature type="transmembrane region" description="Helical" evidence="7">
    <location>
        <begin position="48"/>
        <end position="68"/>
    </location>
</feature>
<protein>
    <recommendedName>
        <fullName evidence="8">Amino acid transporter transmembrane domain-containing protein</fullName>
    </recommendedName>
</protein>
<evidence type="ECO:0000256" key="1">
    <source>
        <dbReference type="ARBA" id="ARBA00004370"/>
    </source>
</evidence>
<feature type="transmembrane region" description="Helical" evidence="7">
    <location>
        <begin position="74"/>
        <end position="100"/>
    </location>
</feature>
<dbReference type="Pfam" id="PF01490">
    <property type="entry name" value="Aa_trans"/>
    <property type="match status" value="1"/>
</dbReference>
<keyword evidence="10" id="KW-1185">Reference proteome</keyword>
<evidence type="ECO:0000313" key="9">
    <source>
        <dbReference type="EMBL" id="CAI8609823.1"/>
    </source>
</evidence>
<feature type="domain" description="Amino acid transporter transmembrane" evidence="8">
    <location>
        <begin position="42"/>
        <end position="130"/>
    </location>
</feature>
<keyword evidence="6 7" id="KW-0472">Membrane</keyword>
<evidence type="ECO:0000256" key="7">
    <source>
        <dbReference type="SAM" id="Phobius"/>
    </source>
</evidence>
<evidence type="ECO:0000256" key="2">
    <source>
        <dbReference type="ARBA" id="ARBA00022448"/>
    </source>
</evidence>